<name>A0A7Y0AVD2_9HYPH</name>
<gene>
    <name evidence="3" type="ORF">HHL25_08070</name>
</gene>
<dbReference type="GO" id="GO:0016757">
    <property type="term" value="F:glycosyltransferase activity"/>
    <property type="evidence" value="ECO:0007669"/>
    <property type="project" value="InterPro"/>
</dbReference>
<dbReference type="PANTHER" id="PTHR12526:SF636">
    <property type="entry name" value="BLL3647 PROTEIN"/>
    <property type="match status" value="1"/>
</dbReference>
<dbReference type="AlphaFoldDB" id="A0A7Y0AVD2"/>
<dbReference type="Pfam" id="PF13439">
    <property type="entry name" value="Glyco_transf_4"/>
    <property type="match status" value="1"/>
</dbReference>
<accession>A0A7Y0AVD2</accession>
<keyword evidence="3" id="KW-0808">Transferase</keyword>
<dbReference type="InterPro" id="IPR001296">
    <property type="entry name" value="Glyco_trans_1"/>
</dbReference>
<organism evidence="3 4">
    <name type="scientific">Rhizobium terricola</name>
    <dbReference type="NCBI Taxonomy" id="2728849"/>
    <lineage>
        <taxon>Bacteria</taxon>
        <taxon>Pseudomonadati</taxon>
        <taxon>Pseudomonadota</taxon>
        <taxon>Alphaproteobacteria</taxon>
        <taxon>Hyphomicrobiales</taxon>
        <taxon>Rhizobiaceae</taxon>
        <taxon>Rhizobium/Agrobacterium group</taxon>
        <taxon>Rhizobium</taxon>
    </lineage>
</organism>
<feature type="domain" description="Glycosyl transferase family 1" evidence="1">
    <location>
        <begin position="192"/>
        <end position="358"/>
    </location>
</feature>
<evidence type="ECO:0000259" key="1">
    <source>
        <dbReference type="Pfam" id="PF00534"/>
    </source>
</evidence>
<dbReference type="InterPro" id="IPR028098">
    <property type="entry name" value="Glyco_trans_4-like_N"/>
</dbReference>
<dbReference type="Proteomes" id="UP000541470">
    <property type="component" value="Unassembled WGS sequence"/>
</dbReference>
<evidence type="ECO:0000259" key="2">
    <source>
        <dbReference type="Pfam" id="PF13439"/>
    </source>
</evidence>
<evidence type="ECO:0000313" key="4">
    <source>
        <dbReference type="Proteomes" id="UP000541470"/>
    </source>
</evidence>
<reference evidence="3 4" key="1">
    <citation type="submission" date="2020-04" db="EMBL/GenBank/DDBJ databases">
        <title>Rhizobium sp. S-51 isolated from soil.</title>
        <authorList>
            <person name="Dahal R.H."/>
        </authorList>
    </citation>
    <scope>NUCLEOTIDE SEQUENCE [LARGE SCALE GENOMIC DNA]</scope>
    <source>
        <strain evidence="3 4">S-51</strain>
    </source>
</reference>
<comment type="caution">
    <text evidence="3">The sequence shown here is derived from an EMBL/GenBank/DDBJ whole genome shotgun (WGS) entry which is preliminary data.</text>
</comment>
<sequence>MHANDKPLRILEVLEPSGGGSGRHFVDLCAGLAARGQAVTAVYSPVRAEARFVRELMALDLQKVIALPMLRAVGPKDFEGWRALHRIIRSEGPFDIIHGHSSKAGALTRLRLPGPHVPRIYTPHAFRTMDPSLSSKGRFVFGQIETLLGRFFSDFVIAVSQNEYDHALSLGIPHDVLRLVVNGVRDIPSGRRAEIRSRFGLADDALVFGFIGRLSAQKAPERLISAFSAIAADVPQARLLIIGSGELEDVVRQQISTTGLVDRVVIDADVPGAAALQALDVLVMTSRYEAMSYVMLEAAAAGLPLVLTDVGGASNVLDSGVNGLLVPNSDDPAPIASAMRALSDDATRGRFTAAARERQGRYGFDAMVEQTLAVYREALAS</sequence>
<dbReference type="Gene3D" id="3.40.50.2000">
    <property type="entry name" value="Glycogen Phosphorylase B"/>
    <property type="match status" value="2"/>
</dbReference>
<protein>
    <submittedName>
        <fullName evidence="3">Glycosyltransferase family 4 protein</fullName>
    </submittedName>
</protein>
<dbReference type="RefSeq" id="WP_169588887.1">
    <property type="nucleotide sequence ID" value="NZ_JABBGK010000001.1"/>
</dbReference>
<keyword evidence="4" id="KW-1185">Reference proteome</keyword>
<feature type="domain" description="Glycosyltransferase subfamily 4-like N-terminal" evidence="2">
    <location>
        <begin position="19"/>
        <end position="184"/>
    </location>
</feature>
<proteinExistence type="predicted"/>
<dbReference type="CDD" id="cd03801">
    <property type="entry name" value="GT4_PimA-like"/>
    <property type="match status" value="1"/>
</dbReference>
<dbReference type="PANTHER" id="PTHR12526">
    <property type="entry name" value="GLYCOSYLTRANSFERASE"/>
    <property type="match status" value="1"/>
</dbReference>
<evidence type="ECO:0000313" key="3">
    <source>
        <dbReference type="EMBL" id="NML74075.1"/>
    </source>
</evidence>
<dbReference type="Pfam" id="PF00534">
    <property type="entry name" value="Glycos_transf_1"/>
    <property type="match status" value="1"/>
</dbReference>
<dbReference type="EMBL" id="JABBGK010000001">
    <property type="protein sequence ID" value="NML74075.1"/>
    <property type="molecule type" value="Genomic_DNA"/>
</dbReference>
<dbReference type="SUPFAM" id="SSF53756">
    <property type="entry name" value="UDP-Glycosyltransferase/glycogen phosphorylase"/>
    <property type="match status" value="1"/>
</dbReference>